<dbReference type="SUPFAM" id="SSF50182">
    <property type="entry name" value="Sm-like ribonucleoproteins"/>
    <property type="match status" value="1"/>
</dbReference>
<dbReference type="Gene3D" id="2.30.30.60">
    <property type="match status" value="1"/>
</dbReference>
<dbReference type="Gene3D" id="1.10.287.1260">
    <property type="match status" value="1"/>
</dbReference>
<dbReference type="Gene3D" id="3.30.70.100">
    <property type="match status" value="1"/>
</dbReference>
<feature type="transmembrane region" description="Helical" evidence="7">
    <location>
        <begin position="44"/>
        <end position="64"/>
    </location>
</feature>
<evidence type="ECO:0000256" key="2">
    <source>
        <dbReference type="ARBA" id="ARBA00008017"/>
    </source>
</evidence>
<feature type="transmembrane region" description="Helical" evidence="7">
    <location>
        <begin position="85"/>
        <end position="109"/>
    </location>
</feature>
<dbReference type="InterPro" id="IPR045276">
    <property type="entry name" value="YbiO_bact"/>
</dbReference>
<evidence type="ECO:0000259" key="8">
    <source>
        <dbReference type="Pfam" id="PF00924"/>
    </source>
</evidence>
<dbReference type="SUPFAM" id="SSF82689">
    <property type="entry name" value="Mechanosensitive channel protein MscS (YggB), C-terminal domain"/>
    <property type="match status" value="1"/>
</dbReference>
<proteinExistence type="inferred from homology"/>
<evidence type="ECO:0000256" key="1">
    <source>
        <dbReference type="ARBA" id="ARBA00004651"/>
    </source>
</evidence>
<feature type="domain" description="Mechanosensitive ion channel MscS" evidence="8">
    <location>
        <begin position="134"/>
        <end position="198"/>
    </location>
</feature>
<dbReference type="InterPro" id="IPR011066">
    <property type="entry name" value="MscS_channel_C_sf"/>
</dbReference>
<comment type="similarity">
    <text evidence="2">Belongs to the MscS (TC 1.A.23) family.</text>
</comment>
<comment type="subcellular location">
    <subcellularLocation>
        <location evidence="1">Cell membrane</location>
        <topology evidence="1">Multi-pass membrane protein</topology>
    </subcellularLocation>
</comment>
<protein>
    <submittedName>
        <fullName evidence="10">Small-conductance mechanosensitive channel</fullName>
    </submittedName>
</protein>
<dbReference type="EMBL" id="VSSQ01009252">
    <property type="protein sequence ID" value="MPM41117.1"/>
    <property type="molecule type" value="Genomic_DNA"/>
</dbReference>
<comment type="caution">
    <text evidence="10">The sequence shown here is derived from an EMBL/GenBank/DDBJ whole genome shotgun (WGS) entry which is preliminary data.</text>
</comment>
<reference evidence="10" key="1">
    <citation type="submission" date="2019-08" db="EMBL/GenBank/DDBJ databases">
        <authorList>
            <person name="Kucharzyk K."/>
            <person name="Murdoch R.W."/>
            <person name="Higgins S."/>
            <person name="Loffler F."/>
        </authorList>
    </citation>
    <scope>NUCLEOTIDE SEQUENCE</scope>
</reference>
<keyword evidence="6 7" id="KW-0472">Membrane</keyword>
<dbReference type="InterPro" id="IPR023408">
    <property type="entry name" value="MscS_beta-dom_sf"/>
</dbReference>
<dbReference type="InterPro" id="IPR010920">
    <property type="entry name" value="LSM_dom_sf"/>
</dbReference>
<dbReference type="InterPro" id="IPR049278">
    <property type="entry name" value="MS_channel_C"/>
</dbReference>
<gene>
    <name evidence="10" type="primary">mscS_17</name>
    <name evidence="10" type="ORF">SDC9_87767</name>
</gene>
<dbReference type="PANTHER" id="PTHR30460">
    <property type="entry name" value="MODERATE CONDUCTANCE MECHANOSENSITIVE CHANNEL YBIO"/>
    <property type="match status" value="1"/>
</dbReference>
<keyword evidence="5 7" id="KW-1133">Transmembrane helix</keyword>
<dbReference type="PANTHER" id="PTHR30460:SF0">
    <property type="entry name" value="MODERATE CONDUCTANCE MECHANOSENSITIVE CHANNEL YBIO"/>
    <property type="match status" value="1"/>
</dbReference>
<dbReference type="GO" id="GO:0005886">
    <property type="term" value="C:plasma membrane"/>
    <property type="evidence" value="ECO:0007669"/>
    <property type="project" value="UniProtKB-SubCell"/>
</dbReference>
<evidence type="ECO:0000256" key="3">
    <source>
        <dbReference type="ARBA" id="ARBA00022475"/>
    </source>
</evidence>
<evidence type="ECO:0000256" key="6">
    <source>
        <dbReference type="ARBA" id="ARBA00023136"/>
    </source>
</evidence>
<feature type="domain" description="Mechanosensitive ion channel MscS C-terminal" evidence="9">
    <location>
        <begin position="205"/>
        <end position="289"/>
    </location>
</feature>
<name>A0A644ZK69_9ZZZZ</name>
<keyword evidence="4 7" id="KW-0812">Transmembrane</keyword>
<evidence type="ECO:0000256" key="5">
    <source>
        <dbReference type="ARBA" id="ARBA00022989"/>
    </source>
</evidence>
<evidence type="ECO:0000256" key="7">
    <source>
        <dbReference type="SAM" id="Phobius"/>
    </source>
</evidence>
<dbReference type="Pfam" id="PF21082">
    <property type="entry name" value="MS_channel_3rd"/>
    <property type="match status" value="1"/>
</dbReference>
<sequence length="300" mass="33114">MHNLVANILSPKIGDNGKIILNVDWEKAWESTISIAELILNRTISIIFLIIVMYLAIKIGNKIIDKFVKNQIKSKLSFSMNSQKAITVGAILKSSLKYIVYFSAGAIVIGKTFKVSAAVLSAVGFVIGIGAQSLVKDIINGFFILFEDQYGVGDYVTIGAYSGVVENIGIRSTVLKDFSGDIHVLPNGGVLEVTNHSRGNMRFMVDIEIAYEEDVDNTIKLIENTCEKFKENNKEEITEDIEVLGVISLNASSVTIRVVGKSRPLSQWKMERELRKEIKKALDAAGVEIPYPKTQIVNGR</sequence>
<dbReference type="GO" id="GO:0008381">
    <property type="term" value="F:mechanosensitive monoatomic ion channel activity"/>
    <property type="evidence" value="ECO:0007669"/>
    <property type="project" value="InterPro"/>
</dbReference>
<keyword evidence="3" id="KW-1003">Cell membrane</keyword>
<accession>A0A644ZK69</accession>
<evidence type="ECO:0000313" key="10">
    <source>
        <dbReference type="EMBL" id="MPM41117.1"/>
    </source>
</evidence>
<dbReference type="AlphaFoldDB" id="A0A644ZK69"/>
<dbReference type="Pfam" id="PF00924">
    <property type="entry name" value="MS_channel_2nd"/>
    <property type="match status" value="1"/>
</dbReference>
<dbReference type="FunFam" id="2.30.30.60:FF:000001">
    <property type="entry name" value="MscS Mechanosensitive ion channel"/>
    <property type="match status" value="1"/>
</dbReference>
<evidence type="ECO:0000256" key="4">
    <source>
        <dbReference type="ARBA" id="ARBA00022692"/>
    </source>
</evidence>
<evidence type="ECO:0000259" key="9">
    <source>
        <dbReference type="Pfam" id="PF21082"/>
    </source>
</evidence>
<dbReference type="InterPro" id="IPR006685">
    <property type="entry name" value="MscS_channel_2nd"/>
</dbReference>
<organism evidence="10">
    <name type="scientific">bioreactor metagenome</name>
    <dbReference type="NCBI Taxonomy" id="1076179"/>
    <lineage>
        <taxon>unclassified sequences</taxon>
        <taxon>metagenomes</taxon>
        <taxon>ecological metagenomes</taxon>
    </lineage>
</organism>
<feature type="transmembrane region" description="Helical" evidence="7">
    <location>
        <begin position="115"/>
        <end position="135"/>
    </location>
</feature>